<reference evidence="1" key="1">
    <citation type="submission" date="2019-11" db="EMBL/GenBank/DDBJ databases">
        <title>Nori genome reveals adaptations in red seaweeds to the harsh intertidal environment.</title>
        <authorList>
            <person name="Wang D."/>
            <person name="Mao Y."/>
        </authorList>
    </citation>
    <scope>NUCLEOTIDE SEQUENCE</scope>
    <source>
        <tissue evidence="1">Gametophyte</tissue>
    </source>
</reference>
<comment type="caution">
    <text evidence="1">The sequence shown here is derived from an EMBL/GenBank/DDBJ whole genome shotgun (WGS) entry which is preliminary data.</text>
</comment>
<sequence length="72" mass="7923">MWRSTLRVPGPFWLGIRTAARLTLYPASSPSCCTSALSVPVVARARRTLSNLGHLLVAICTHSWIRFCALLV</sequence>
<keyword evidence="2" id="KW-1185">Reference proteome</keyword>
<accession>A0ACC3CH76</accession>
<name>A0ACC3CH76_PYRYE</name>
<gene>
    <name evidence="1" type="ORF">I4F81_011644</name>
</gene>
<evidence type="ECO:0000313" key="2">
    <source>
        <dbReference type="Proteomes" id="UP000798662"/>
    </source>
</evidence>
<proteinExistence type="predicted"/>
<organism evidence="1 2">
    <name type="scientific">Pyropia yezoensis</name>
    <name type="common">Susabi-nori</name>
    <name type="synonym">Porphyra yezoensis</name>
    <dbReference type="NCBI Taxonomy" id="2788"/>
    <lineage>
        <taxon>Eukaryota</taxon>
        <taxon>Rhodophyta</taxon>
        <taxon>Bangiophyceae</taxon>
        <taxon>Bangiales</taxon>
        <taxon>Bangiaceae</taxon>
        <taxon>Pyropia</taxon>
    </lineage>
</organism>
<evidence type="ECO:0000313" key="1">
    <source>
        <dbReference type="EMBL" id="KAK1869163.1"/>
    </source>
</evidence>
<dbReference type="EMBL" id="CM020620">
    <property type="protein sequence ID" value="KAK1869163.1"/>
    <property type="molecule type" value="Genomic_DNA"/>
</dbReference>
<protein>
    <submittedName>
        <fullName evidence="1">Uncharacterized protein</fullName>
    </submittedName>
</protein>
<dbReference type="Proteomes" id="UP000798662">
    <property type="component" value="Chromosome 3"/>
</dbReference>